<dbReference type="SUPFAM" id="SSF51182">
    <property type="entry name" value="RmlC-like cupins"/>
    <property type="match status" value="1"/>
</dbReference>
<protein>
    <recommendedName>
        <fullName evidence="1">(S)-ureidoglycine aminohydrolase cupin domain-containing protein</fullName>
    </recommendedName>
</protein>
<proteinExistence type="predicted"/>
<dbReference type="EMBL" id="FZOL01000002">
    <property type="protein sequence ID" value="SNS04054.1"/>
    <property type="molecule type" value="Genomic_DNA"/>
</dbReference>
<dbReference type="InterPro" id="IPR014710">
    <property type="entry name" value="RmlC-like_jellyroll"/>
</dbReference>
<dbReference type="InterPro" id="IPR011051">
    <property type="entry name" value="RmlC_Cupin_sf"/>
</dbReference>
<dbReference type="Proteomes" id="UP000198407">
    <property type="component" value="Unassembled WGS sequence"/>
</dbReference>
<accession>A0A239BA75</accession>
<evidence type="ECO:0000259" key="1">
    <source>
        <dbReference type="Pfam" id="PF05899"/>
    </source>
</evidence>
<organism evidence="2 3">
    <name type="scientific">Pseudomonas japonica</name>
    <dbReference type="NCBI Taxonomy" id="256466"/>
    <lineage>
        <taxon>Bacteria</taxon>
        <taxon>Pseudomonadati</taxon>
        <taxon>Pseudomonadota</taxon>
        <taxon>Gammaproteobacteria</taxon>
        <taxon>Pseudomonadales</taxon>
        <taxon>Pseudomonadaceae</taxon>
        <taxon>Pseudomonas</taxon>
    </lineage>
</organism>
<dbReference type="InterPro" id="IPR008579">
    <property type="entry name" value="UGlyAH_Cupin_dom"/>
</dbReference>
<evidence type="ECO:0000313" key="2">
    <source>
        <dbReference type="EMBL" id="SNS04054.1"/>
    </source>
</evidence>
<dbReference type="AlphaFoldDB" id="A0A239BA75"/>
<reference evidence="3" key="1">
    <citation type="submission" date="2017-06" db="EMBL/GenBank/DDBJ databases">
        <authorList>
            <person name="Varghese N."/>
            <person name="Submissions S."/>
        </authorList>
    </citation>
    <scope>NUCLEOTIDE SEQUENCE [LARGE SCALE GENOMIC DNA]</scope>
    <source>
        <strain evidence="3">DSM 22348</strain>
    </source>
</reference>
<feature type="domain" description="(S)-ureidoglycine aminohydrolase cupin" evidence="1">
    <location>
        <begin position="53"/>
        <end position="125"/>
    </location>
</feature>
<dbReference type="PANTHER" id="PTHR40943:SF2">
    <property type="entry name" value="(S)-UREIDOGLYCINE AMINOHYDROLASE CUPIN DOMAIN-CONTAINING PROTEIN"/>
    <property type="match status" value="1"/>
</dbReference>
<sequence>MFILFNNQVSRSMNIQQIVDFAQALTEAERYRPAAEKILKGEPDQVVYNHYASPCGQFAAGVWEGAVGQWTVNYTEHEYCEIVQGVSVLRDEQGQAKTLRAGDRFVIPAGFKGTWEVLEPCRKIYVMFEQK</sequence>
<name>A0A239BA75_9PSED</name>
<dbReference type="Pfam" id="PF05899">
    <property type="entry name" value="Cupin_3"/>
    <property type="match status" value="1"/>
</dbReference>
<keyword evidence="3" id="KW-1185">Reference proteome</keyword>
<evidence type="ECO:0000313" key="3">
    <source>
        <dbReference type="Proteomes" id="UP000198407"/>
    </source>
</evidence>
<gene>
    <name evidence="2" type="ORF">SAMN05444352_102375</name>
</gene>
<dbReference type="PANTHER" id="PTHR40943">
    <property type="entry name" value="CYTOPLASMIC PROTEIN-RELATED"/>
    <property type="match status" value="1"/>
</dbReference>
<dbReference type="Gene3D" id="2.60.120.10">
    <property type="entry name" value="Jelly Rolls"/>
    <property type="match status" value="1"/>
</dbReference>
<dbReference type="STRING" id="1215104.GCA_000730585_04817"/>
<dbReference type="CDD" id="cd02227">
    <property type="entry name" value="cupin_TM1112-like"/>
    <property type="match status" value="1"/>
</dbReference>